<comment type="catalytic activity">
    <reaction evidence="6">
        <text>pseudouridine(1915) in 23S rRNA + S-adenosyl-L-methionine = N(3)-methylpseudouridine(1915) in 23S rRNA + S-adenosyl-L-homocysteine + H(+)</text>
        <dbReference type="Rhea" id="RHEA:42752"/>
        <dbReference type="Rhea" id="RHEA-COMP:10221"/>
        <dbReference type="Rhea" id="RHEA-COMP:10222"/>
        <dbReference type="ChEBI" id="CHEBI:15378"/>
        <dbReference type="ChEBI" id="CHEBI:57856"/>
        <dbReference type="ChEBI" id="CHEBI:59789"/>
        <dbReference type="ChEBI" id="CHEBI:65314"/>
        <dbReference type="ChEBI" id="CHEBI:74486"/>
        <dbReference type="EC" id="2.1.1.177"/>
    </reaction>
</comment>
<evidence type="ECO:0000256" key="1">
    <source>
        <dbReference type="ARBA" id="ARBA00022552"/>
    </source>
</evidence>
<dbReference type="NCBIfam" id="NF000986">
    <property type="entry name" value="PRK00103.1-4"/>
    <property type="match status" value="1"/>
</dbReference>
<keyword evidence="6" id="KW-0963">Cytoplasm</keyword>
<dbReference type="HAMAP" id="MF_00658">
    <property type="entry name" value="23SrRNA_methyltr_H"/>
    <property type="match status" value="1"/>
</dbReference>
<feature type="binding site" evidence="6">
    <location>
        <position position="73"/>
    </location>
    <ligand>
        <name>S-adenosyl-L-methionine</name>
        <dbReference type="ChEBI" id="CHEBI:59789"/>
    </ligand>
</feature>
<dbReference type="PIRSF" id="PIRSF004505">
    <property type="entry name" value="MT_bac"/>
    <property type="match status" value="1"/>
</dbReference>
<comment type="subcellular location">
    <subcellularLocation>
        <location evidence="6">Cytoplasm</location>
    </subcellularLocation>
</comment>
<keyword evidence="1 6" id="KW-0698">rRNA processing</keyword>
<dbReference type="EC" id="2.1.1.177" evidence="6"/>
<protein>
    <recommendedName>
        <fullName evidence="6">Ribosomal RNA large subunit methyltransferase H</fullName>
        <ecNumber evidence="6">2.1.1.177</ecNumber>
    </recommendedName>
    <alternativeName>
        <fullName evidence="6">23S rRNA (pseudouridine1915-N3)-methyltransferase</fullName>
    </alternativeName>
    <alternativeName>
        <fullName evidence="6">23S rRNA m3Psi1915 methyltransferase</fullName>
    </alternativeName>
    <alternativeName>
        <fullName evidence="6">rRNA (pseudouridine-N3-)-methyltransferase RlmH</fullName>
    </alternativeName>
</protein>
<sequence>MKLIVIAVGNRMPDWVTTAWKDYAKRMPADCTIELREIKPEPRTSGKTPSQMMEAESRRIQAALAADSLVIALDEHGRDLTTMDLSRQLEGWRGNSQDITFLIGGPDGLDAGLKKRCASLIRLSSLTLPHPMVRIVLAEQLYRAWAILTNHPYHRA</sequence>
<comment type="caution">
    <text evidence="7">The sequence shown here is derived from an EMBL/GenBank/DDBJ whole genome shotgun (WGS) entry which is preliminary data.</text>
</comment>
<dbReference type="Gene3D" id="3.40.1280.10">
    <property type="match status" value="1"/>
</dbReference>
<evidence type="ECO:0000313" key="7">
    <source>
        <dbReference type="EMBL" id="HBP30539.1"/>
    </source>
</evidence>
<comment type="similarity">
    <text evidence="5 6">Belongs to the RNA methyltransferase RlmH family.</text>
</comment>
<dbReference type="PANTHER" id="PTHR33603">
    <property type="entry name" value="METHYLTRANSFERASE"/>
    <property type="match status" value="1"/>
</dbReference>
<evidence type="ECO:0000256" key="6">
    <source>
        <dbReference type="HAMAP-Rule" id="MF_00658"/>
    </source>
</evidence>
<dbReference type="CDD" id="cd18081">
    <property type="entry name" value="RlmH-like"/>
    <property type="match status" value="1"/>
</dbReference>
<feature type="binding site" evidence="6">
    <location>
        <position position="104"/>
    </location>
    <ligand>
        <name>S-adenosyl-L-methionine</name>
        <dbReference type="ChEBI" id="CHEBI:59789"/>
    </ligand>
</feature>
<evidence type="ECO:0000256" key="3">
    <source>
        <dbReference type="ARBA" id="ARBA00022679"/>
    </source>
</evidence>
<proteinExistence type="inferred from homology"/>
<gene>
    <name evidence="6" type="primary">rlmH</name>
    <name evidence="7" type="ORF">DD666_14115</name>
</gene>
<reference evidence="7 8" key="1">
    <citation type="journal article" date="2018" name="Nat. Biotechnol.">
        <title>A standardized bacterial taxonomy based on genome phylogeny substantially revises the tree of life.</title>
        <authorList>
            <person name="Parks D.H."/>
            <person name="Chuvochina M."/>
            <person name="Waite D.W."/>
            <person name="Rinke C."/>
            <person name="Skarshewski A."/>
            <person name="Chaumeil P.A."/>
            <person name="Hugenholtz P."/>
        </authorList>
    </citation>
    <scope>NUCLEOTIDE SEQUENCE [LARGE SCALE GENOMIC DNA]</scope>
    <source>
        <strain evidence="7">UBA10707</strain>
    </source>
</reference>
<dbReference type="PANTHER" id="PTHR33603:SF1">
    <property type="entry name" value="RIBOSOMAL RNA LARGE SUBUNIT METHYLTRANSFERASE H"/>
    <property type="match status" value="1"/>
</dbReference>
<evidence type="ECO:0000256" key="5">
    <source>
        <dbReference type="ARBA" id="ARBA00038303"/>
    </source>
</evidence>
<dbReference type="AlphaFoldDB" id="A0A356LI75"/>
<dbReference type="EMBL" id="DOEK01000029">
    <property type="protein sequence ID" value="HBP30539.1"/>
    <property type="molecule type" value="Genomic_DNA"/>
</dbReference>
<accession>A0A356LI75</accession>
<organism evidence="7 8">
    <name type="scientific">Advenella kashmirensis</name>
    <dbReference type="NCBI Taxonomy" id="310575"/>
    <lineage>
        <taxon>Bacteria</taxon>
        <taxon>Pseudomonadati</taxon>
        <taxon>Pseudomonadota</taxon>
        <taxon>Betaproteobacteria</taxon>
        <taxon>Burkholderiales</taxon>
        <taxon>Alcaligenaceae</taxon>
    </lineage>
</organism>
<dbReference type="Pfam" id="PF02590">
    <property type="entry name" value="SPOUT_MTase"/>
    <property type="match status" value="1"/>
</dbReference>
<comment type="subunit">
    <text evidence="6">Homodimer.</text>
</comment>
<dbReference type="InterPro" id="IPR003742">
    <property type="entry name" value="RlmH-like"/>
</dbReference>
<name>A0A356LI75_9BURK</name>
<dbReference type="InterPro" id="IPR029026">
    <property type="entry name" value="tRNA_m1G_MTases_N"/>
</dbReference>
<keyword evidence="3 6" id="KW-0808">Transferase</keyword>
<keyword evidence="2 6" id="KW-0489">Methyltransferase</keyword>
<feature type="binding site" evidence="6">
    <location>
        <begin position="123"/>
        <end position="128"/>
    </location>
    <ligand>
        <name>S-adenosyl-L-methionine</name>
        <dbReference type="ChEBI" id="CHEBI:59789"/>
    </ligand>
</feature>
<evidence type="ECO:0000256" key="4">
    <source>
        <dbReference type="ARBA" id="ARBA00022691"/>
    </source>
</evidence>
<dbReference type="InterPro" id="IPR029028">
    <property type="entry name" value="Alpha/beta_knot_MTases"/>
</dbReference>
<dbReference type="GO" id="GO:0070038">
    <property type="term" value="F:rRNA (pseudouridine-N3-)-methyltransferase activity"/>
    <property type="evidence" value="ECO:0007669"/>
    <property type="project" value="UniProtKB-UniRule"/>
</dbReference>
<dbReference type="Proteomes" id="UP000264036">
    <property type="component" value="Unassembled WGS sequence"/>
</dbReference>
<keyword evidence="4 6" id="KW-0949">S-adenosyl-L-methionine</keyword>
<comment type="function">
    <text evidence="6">Specifically methylates the pseudouridine at position 1915 (m3Psi1915) in 23S rRNA.</text>
</comment>
<evidence type="ECO:0000313" key="8">
    <source>
        <dbReference type="Proteomes" id="UP000264036"/>
    </source>
</evidence>
<evidence type="ECO:0000256" key="2">
    <source>
        <dbReference type="ARBA" id="ARBA00022603"/>
    </source>
</evidence>
<dbReference type="GO" id="GO:0005737">
    <property type="term" value="C:cytoplasm"/>
    <property type="evidence" value="ECO:0007669"/>
    <property type="project" value="UniProtKB-SubCell"/>
</dbReference>
<dbReference type="SUPFAM" id="SSF75217">
    <property type="entry name" value="alpha/beta knot"/>
    <property type="match status" value="1"/>
</dbReference>